<dbReference type="HOGENOM" id="CLU_030403_3_0_0"/>
<sequence length="580" mass="68134">MNMNETAEISFSFSPYKPLQFLEPGKDILEENTLCALFDRLEQELQNVRGLEDLKRWIGFYDELREALDEERTKRYIAMTCQTDDEEREKSYLYIVTVVEPLRKPRQMALLQKLVSNPFFNSLDGSYAVFKRSVLSQLATYSQENVAREVEEEKLCQQYQKISGGLAAEYEGKEYTLVQLSPFLEDQDREKRKKVWEIIAQKRLEKKDIFEELFDKLLALRSQIAASAGFDNYRSYVFEKYRRFDYTPEDCLKLAEAIEQTVVPVQREIQDARKRALGLDRLRPWDLAVDPEGEPPLKPFHTAEELFEKVGKIFKRMDLKLWNFYQTLGEKRLIDLENRKGKAPGGYQSTLPLARLPFIFMNAVGTHRDLETLLHESGHAIHSLASRDQFLYDYRSAPLEFCEVASMSMELFASSFLDEFYSNKELKRANRKLFEGIILFFPWMATVDSFQQKLYTSSDQSREKRADIWESLVDRFGGIVDWEGYEEARRYLWHRQLHIFEIPFYYIEYGIAQMGALAFWIEAKKDLKTALERYLYALSLGGSKPLRELFQLAGLPFDFSAQTLRPLIEAAREEWLRFST</sequence>
<dbReference type="AlphaFoldDB" id="B3DYI9"/>
<name>B3DYI9_METI4</name>
<dbReference type="Pfam" id="PF01432">
    <property type="entry name" value="Peptidase_M3"/>
    <property type="match status" value="1"/>
</dbReference>
<evidence type="ECO:0000256" key="5">
    <source>
        <dbReference type="ARBA" id="ARBA00023049"/>
    </source>
</evidence>
<protein>
    <submittedName>
        <fullName evidence="8">Oligoendopeptidase F</fullName>
    </submittedName>
</protein>
<organism evidence="8 9">
    <name type="scientific">Methylacidiphilum infernorum (isolate V4)</name>
    <name type="common">Methylokorus infernorum (strain V4)</name>
    <dbReference type="NCBI Taxonomy" id="481448"/>
    <lineage>
        <taxon>Bacteria</taxon>
        <taxon>Pseudomonadati</taxon>
        <taxon>Verrucomicrobiota</taxon>
        <taxon>Methylacidiphilae</taxon>
        <taxon>Methylacidiphilales</taxon>
        <taxon>Methylacidiphilaceae</taxon>
        <taxon>Methylacidiphilum (ex Ratnadevi et al. 2023)</taxon>
    </lineage>
</organism>
<comment type="similarity">
    <text evidence="6">Belongs to the peptidase M3 family.</text>
</comment>
<keyword evidence="5 6" id="KW-0482">Metalloprotease</keyword>
<dbReference type="GO" id="GO:0006508">
    <property type="term" value="P:proteolysis"/>
    <property type="evidence" value="ECO:0007669"/>
    <property type="project" value="UniProtKB-KW"/>
</dbReference>
<dbReference type="PANTHER" id="PTHR11804:SF48">
    <property type="entry name" value="PUTATIVE-RELATED"/>
    <property type="match status" value="1"/>
</dbReference>
<dbReference type="GO" id="GO:0006518">
    <property type="term" value="P:peptide metabolic process"/>
    <property type="evidence" value="ECO:0007669"/>
    <property type="project" value="TreeGrafter"/>
</dbReference>
<dbReference type="CDD" id="cd09606">
    <property type="entry name" value="M3B_PepF"/>
    <property type="match status" value="1"/>
</dbReference>
<dbReference type="NCBIfam" id="TIGR02289">
    <property type="entry name" value="M3_not_pepF"/>
    <property type="match status" value="1"/>
</dbReference>
<dbReference type="SUPFAM" id="SSF55486">
    <property type="entry name" value="Metalloproteases ('zincins'), catalytic domain"/>
    <property type="match status" value="1"/>
</dbReference>
<dbReference type="GO" id="GO:0046872">
    <property type="term" value="F:metal ion binding"/>
    <property type="evidence" value="ECO:0007669"/>
    <property type="project" value="UniProtKB-UniRule"/>
</dbReference>
<evidence type="ECO:0000256" key="4">
    <source>
        <dbReference type="ARBA" id="ARBA00022833"/>
    </source>
</evidence>
<dbReference type="KEGG" id="min:Minf_1983"/>
<dbReference type="STRING" id="481448.Minf_1983"/>
<accession>B3DYI9</accession>
<dbReference type="eggNOG" id="COG1164">
    <property type="taxonomic scope" value="Bacteria"/>
</dbReference>
<evidence type="ECO:0000256" key="6">
    <source>
        <dbReference type="RuleBase" id="RU003435"/>
    </source>
</evidence>
<evidence type="ECO:0000259" key="7">
    <source>
        <dbReference type="Pfam" id="PF01432"/>
    </source>
</evidence>
<dbReference type="EMBL" id="CP000975">
    <property type="protein sequence ID" value="ACD84037.1"/>
    <property type="molecule type" value="Genomic_DNA"/>
</dbReference>
<keyword evidence="3 6" id="KW-0378">Hydrolase</keyword>
<dbReference type="InterPro" id="IPR045090">
    <property type="entry name" value="Pept_M3A_M3B"/>
</dbReference>
<reference evidence="8 9" key="1">
    <citation type="journal article" date="2008" name="Biol. Direct">
        <title>Complete genome sequence of the extremely acidophilic methanotroph isolate V4, Methylacidiphilum infernorum, a representative of the bacterial phylum Verrucomicrobia.</title>
        <authorList>
            <person name="Hou S."/>
            <person name="Makarova K.S."/>
            <person name="Saw J.H."/>
            <person name="Senin P."/>
            <person name="Ly B.V."/>
            <person name="Zhou Z."/>
            <person name="Ren Y."/>
            <person name="Wang J."/>
            <person name="Galperin M.Y."/>
            <person name="Omelchenko M.V."/>
            <person name="Wolf Y.I."/>
            <person name="Yutin N."/>
            <person name="Koonin E.V."/>
            <person name="Stott M.B."/>
            <person name="Mountain B.W."/>
            <person name="Crowe M.A."/>
            <person name="Smirnova A.V."/>
            <person name="Dunfield P.F."/>
            <person name="Feng L."/>
            <person name="Wang L."/>
            <person name="Alam M."/>
        </authorList>
    </citation>
    <scope>NUCLEOTIDE SEQUENCE [LARGE SCALE GENOMIC DNA]</scope>
    <source>
        <strain evidence="9">Isolate V4</strain>
    </source>
</reference>
<evidence type="ECO:0000256" key="1">
    <source>
        <dbReference type="ARBA" id="ARBA00022670"/>
    </source>
</evidence>
<dbReference type="GO" id="GO:0004222">
    <property type="term" value="F:metalloendopeptidase activity"/>
    <property type="evidence" value="ECO:0007669"/>
    <property type="project" value="InterPro"/>
</dbReference>
<feature type="domain" description="Peptidase M3A/M3B catalytic" evidence="7">
    <location>
        <begin position="184"/>
        <end position="560"/>
    </location>
</feature>
<keyword evidence="1 6" id="KW-0645">Protease</keyword>
<evidence type="ECO:0000256" key="3">
    <source>
        <dbReference type="ARBA" id="ARBA00022801"/>
    </source>
</evidence>
<dbReference type="InterPro" id="IPR001567">
    <property type="entry name" value="Pept_M3A_M3B_dom"/>
</dbReference>
<evidence type="ECO:0000313" key="9">
    <source>
        <dbReference type="Proteomes" id="UP000009149"/>
    </source>
</evidence>
<dbReference type="Proteomes" id="UP000009149">
    <property type="component" value="Chromosome"/>
</dbReference>
<comment type="cofactor">
    <cofactor evidence="6">
        <name>Zn(2+)</name>
        <dbReference type="ChEBI" id="CHEBI:29105"/>
    </cofactor>
    <text evidence="6">Binds 1 zinc ion.</text>
</comment>
<dbReference type="PANTHER" id="PTHR11804">
    <property type="entry name" value="PROTEASE M3 THIMET OLIGOPEPTIDASE-RELATED"/>
    <property type="match status" value="1"/>
</dbReference>
<proteinExistence type="inferred from homology"/>
<dbReference type="InterPro" id="IPR011976">
    <property type="entry name" value="Pept_M3B_oligopep-rel"/>
</dbReference>
<keyword evidence="2 6" id="KW-0479">Metal-binding</keyword>
<evidence type="ECO:0000313" key="8">
    <source>
        <dbReference type="EMBL" id="ACD84037.1"/>
    </source>
</evidence>
<evidence type="ECO:0000256" key="2">
    <source>
        <dbReference type="ARBA" id="ARBA00022723"/>
    </source>
</evidence>
<dbReference type="Gene3D" id="1.10.1370.30">
    <property type="match status" value="1"/>
</dbReference>
<keyword evidence="4 6" id="KW-0862">Zinc</keyword>
<gene>
    <name evidence="8" type="ordered locus">Minf_1983</name>
</gene>